<evidence type="ECO:0000259" key="6">
    <source>
        <dbReference type="Pfam" id="PF06803"/>
    </source>
</evidence>
<keyword evidence="4" id="KW-0472">Membrane</keyword>
<keyword evidence="3" id="KW-1133">Transmembrane helix</keyword>
<dbReference type="Pfam" id="PF06803">
    <property type="entry name" value="DUF1232"/>
    <property type="match status" value="1"/>
</dbReference>
<keyword evidence="8" id="KW-1185">Reference proteome</keyword>
<keyword evidence="2" id="KW-0812">Transmembrane</keyword>
<proteinExistence type="predicted"/>
<gene>
    <name evidence="7" type="ORF">MBSD_n1106</name>
</gene>
<evidence type="ECO:0000256" key="1">
    <source>
        <dbReference type="ARBA" id="ARBA00004127"/>
    </source>
</evidence>
<comment type="subcellular location">
    <subcellularLocation>
        <location evidence="1">Endomembrane system</location>
        <topology evidence="1">Multi-pass membrane protein</topology>
    </subcellularLocation>
</comment>
<name>A0A0K8QLK1_9GAMM</name>
<dbReference type="AlphaFoldDB" id="A0A0K8QLK1"/>
<dbReference type="EMBL" id="DF970177">
    <property type="protein sequence ID" value="GAP65815.1"/>
    <property type="molecule type" value="Genomic_DNA"/>
</dbReference>
<dbReference type="Proteomes" id="UP000253740">
    <property type="component" value="Unassembled WGS sequence"/>
</dbReference>
<dbReference type="InterPro" id="IPR010652">
    <property type="entry name" value="DUF1232"/>
</dbReference>
<protein>
    <recommendedName>
        <fullName evidence="6">DUF1232 domain-containing protein</fullName>
    </recommendedName>
</protein>
<feature type="region of interest" description="Disordered" evidence="5">
    <location>
        <begin position="168"/>
        <end position="189"/>
    </location>
</feature>
<evidence type="ECO:0000256" key="4">
    <source>
        <dbReference type="ARBA" id="ARBA00023136"/>
    </source>
</evidence>
<sequence length="189" mass="21358">MRITIELEDSDIRRFHEALARAHRLVACADETEILAAAKHALDHLPIACAPSYVRKRMVEVQRLIVMLEDEAWALPPPEREDVVRTLVYFSDPEDMIPDEVEVIGLLDDAIMLELLLRRLRHVIGAYGSFCAFRASLGPPPQDAAGRIAYARRLSRRREALQRRMRLRGATAAPARARGTAQARRASSR</sequence>
<dbReference type="GO" id="GO:0012505">
    <property type="term" value="C:endomembrane system"/>
    <property type="evidence" value="ECO:0007669"/>
    <property type="project" value="UniProtKB-SubCell"/>
</dbReference>
<organism evidence="7">
    <name type="scientific">Mizugakiibacter sediminis</name>
    <dbReference type="NCBI Taxonomy" id="1475481"/>
    <lineage>
        <taxon>Bacteria</taxon>
        <taxon>Pseudomonadati</taxon>
        <taxon>Pseudomonadota</taxon>
        <taxon>Gammaproteobacteria</taxon>
        <taxon>Lysobacterales</taxon>
        <taxon>Rhodanobacteraceae</taxon>
        <taxon>Mizugakiibacter</taxon>
    </lineage>
</organism>
<evidence type="ECO:0000313" key="8">
    <source>
        <dbReference type="Proteomes" id="UP000253740"/>
    </source>
</evidence>
<feature type="domain" description="DUF1232" evidence="6">
    <location>
        <begin position="86"/>
        <end position="113"/>
    </location>
</feature>
<evidence type="ECO:0000256" key="5">
    <source>
        <dbReference type="SAM" id="MobiDB-lite"/>
    </source>
</evidence>
<accession>A0A0K8QLK1</accession>
<evidence type="ECO:0000256" key="3">
    <source>
        <dbReference type="ARBA" id="ARBA00022989"/>
    </source>
</evidence>
<evidence type="ECO:0000256" key="2">
    <source>
        <dbReference type="ARBA" id="ARBA00022692"/>
    </source>
</evidence>
<evidence type="ECO:0000313" key="7">
    <source>
        <dbReference type="EMBL" id="GAP65815.1"/>
    </source>
</evidence>
<reference evidence="7" key="1">
    <citation type="submission" date="2015-08" db="EMBL/GenBank/DDBJ databases">
        <title>Complete DNA Sequence of Pseudomonas syringae pv. actinidiae, the Causal Agent of Kiwifruit Canker Disease.</title>
        <authorList>
            <person name="Rikkerink E.H.A."/>
            <person name="Fineran P.C."/>
        </authorList>
    </citation>
    <scope>NUCLEOTIDE SEQUENCE</scope>
    <source>
        <strain evidence="7">SkMP5</strain>
    </source>
</reference>
<dbReference type="RefSeq" id="WP_062535923.1">
    <property type="nucleotide sequence ID" value="NZ_DF970177.1"/>
</dbReference>